<sequence>MGLCVKIVMDHCKFFPTDRTLKLHKRKTSVGEAWDDFDNLQHTYGMPKYRIYQLSAKIHHIDRKYHI</sequence>
<name>A0A0C2SQI0_AMAMK</name>
<dbReference type="AlphaFoldDB" id="A0A0C2SQI0"/>
<keyword evidence="2" id="KW-1185">Reference proteome</keyword>
<dbReference type="HOGENOM" id="CLU_2811833_0_0_1"/>
<organism evidence="1 2">
    <name type="scientific">Amanita muscaria (strain Koide BX008)</name>
    <dbReference type="NCBI Taxonomy" id="946122"/>
    <lineage>
        <taxon>Eukaryota</taxon>
        <taxon>Fungi</taxon>
        <taxon>Dikarya</taxon>
        <taxon>Basidiomycota</taxon>
        <taxon>Agaricomycotina</taxon>
        <taxon>Agaricomycetes</taxon>
        <taxon>Agaricomycetidae</taxon>
        <taxon>Agaricales</taxon>
        <taxon>Pluteineae</taxon>
        <taxon>Amanitaceae</taxon>
        <taxon>Amanita</taxon>
    </lineage>
</organism>
<accession>A0A0C2SQI0</accession>
<dbReference type="InParanoid" id="A0A0C2SQI0"/>
<reference evidence="1 2" key="1">
    <citation type="submission" date="2014-04" db="EMBL/GenBank/DDBJ databases">
        <title>Evolutionary Origins and Diversification of the Mycorrhizal Mutualists.</title>
        <authorList>
            <consortium name="DOE Joint Genome Institute"/>
            <consortium name="Mycorrhizal Genomics Consortium"/>
            <person name="Kohler A."/>
            <person name="Kuo A."/>
            <person name="Nagy L.G."/>
            <person name="Floudas D."/>
            <person name="Copeland A."/>
            <person name="Barry K.W."/>
            <person name="Cichocki N."/>
            <person name="Veneault-Fourrey C."/>
            <person name="LaButti K."/>
            <person name="Lindquist E.A."/>
            <person name="Lipzen A."/>
            <person name="Lundell T."/>
            <person name="Morin E."/>
            <person name="Murat C."/>
            <person name="Riley R."/>
            <person name="Ohm R."/>
            <person name="Sun H."/>
            <person name="Tunlid A."/>
            <person name="Henrissat B."/>
            <person name="Grigoriev I.V."/>
            <person name="Hibbett D.S."/>
            <person name="Martin F."/>
        </authorList>
    </citation>
    <scope>NUCLEOTIDE SEQUENCE [LARGE SCALE GENOMIC DNA]</scope>
    <source>
        <strain evidence="1 2">Koide BX008</strain>
    </source>
</reference>
<dbReference type="Proteomes" id="UP000054549">
    <property type="component" value="Unassembled WGS sequence"/>
</dbReference>
<gene>
    <name evidence="1" type="ORF">M378DRAFT_162133</name>
</gene>
<evidence type="ECO:0000313" key="2">
    <source>
        <dbReference type="Proteomes" id="UP000054549"/>
    </source>
</evidence>
<evidence type="ECO:0000313" key="1">
    <source>
        <dbReference type="EMBL" id="KIL65505.1"/>
    </source>
</evidence>
<proteinExistence type="predicted"/>
<dbReference type="EMBL" id="KN818242">
    <property type="protein sequence ID" value="KIL65505.1"/>
    <property type="molecule type" value="Genomic_DNA"/>
</dbReference>
<protein>
    <submittedName>
        <fullName evidence="1">Uncharacterized protein</fullName>
    </submittedName>
</protein>